<comment type="caution">
    <text evidence="3">The sequence shown here is derived from an EMBL/GenBank/DDBJ whole genome shotgun (WGS) entry which is preliminary data.</text>
</comment>
<sequence>MQLDTKKMRVLRAEKDLSQENVAHSAHISQNHYSAIERGQRIPRLEVLEGISKTLGCRVKELLVE</sequence>
<dbReference type="EMBL" id="VSSQ01016326">
    <property type="protein sequence ID" value="MPM57546.1"/>
    <property type="molecule type" value="Genomic_DNA"/>
</dbReference>
<dbReference type="PROSITE" id="PS50943">
    <property type="entry name" value="HTH_CROC1"/>
    <property type="match status" value="1"/>
</dbReference>
<accession>A0A645AXM0</accession>
<protein>
    <recommendedName>
        <fullName evidence="2">HTH cro/C1-type domain-containing protein</fullName>
    </recommendedName>
</protein>
<feature type="domain" description="HTH cro/C1-type" evidence="2">
    <location>
        <begin position="8"/>
        <end position="62"/>
    </location>
</feature>
<dbReference type="Gene3D" id="1.10.260.40">
    <property type="entry name" value="lambda repressor-like DNA-binding domains"/>
    <property type="match status" value="1"/>
</dbReference>
<dbReference type="SUPFAM" id="SSF47413">
    <property type="entry name" value="lambda repressor-like DNA-binding domains"/>
    <property type="match status" value="1"/>
</dbReference>
<dbReference type="InterPro" id="IPR010982">
    <property type="entry name" value="Lambda_DNA-bd_dom_sf"/>
</dbReference>
<reference evidence="3" key="1">
    <citation type="submission" date="2019-08" db="EMBL/GenBank/DDBJ databases">
        <authorList>
            <person name="Kucharzyk K."/>
            <person name="Murdoch R.W."/>
            <person name="Higgins S."/>
            <person name="Loffler F."/>
        </authorList>
    </citation>
    <scope>NUCLEOTIDE SEQUENCE</scope>
</reference>
<dbReference type="GO" id="GO:0003677">
    <property type="term" value="F:DNA binding"/>
    <property type="evidence" value="ECO:0007669"/>
    <property type="project" value="UniProtKB-KW"/>
</dbReference>
<evidence type="ECO:0000313" key="3">
    <source>
        <dbReference type="EMBL" id="MPM57546.1"/>
    </source>
</evidence>
<dbReference type="InterPro" id="IPR001387">
    <property type="entry name" value="Cro/C1-type_HTH"/>
</dbReference>
<dbReference type="PANTHER" id="PTHR46558">
    <property type="entry name" value="TRACRIPTIONAL REGULATORY PROTEIN-RELATED-RELATED"/>
    <property type="match status" value="1"/>
</dbReference>
<evidence type="ECO:0000259" key="2">
    <source>
        <dbReference type="PROSITE" id="PS50943"/>
    </source>
</evidence>
<gene>
    <name evidence="3" type="ORF">SDC9_104368</name>
</gene>
<dbReference type="SMART" id="SM00530">
    <property type="entry name" value="HTH_XRE"/>
    <property type="match status" value="1"/>
</dbReference>
<dbReference type="AlphaFoldDB" id="A0A645AXM0"/>
<organism evidence="3">
    <name type="scientific">bioreactor metagenome</name>
    <dbReference type="NCBI Taxonomy" id="1076179"/>
    <lineage>
        <taxon>unclassified sequences</taxon>
        <taxon>metagenomes</taxon>
        <taxon>ecological metagenomes</taxon>
    </lineage>
</organism>
<proteinExistence type="predicted"/>
<keyword evidence="1" id="KW-0238">DNA-binding</keyword>
<dbReference type="PANTHER" id="PTHR46558:SF4">
    <property type="entry name" value="DNA-BIDING PHAGE PROTEIN"/>
    <property type="match status" value="1"/>
</dbReference>
<evidence type="ECO:0000256" key="1">
    <source>
        <dbReference type="ARBA" id="ARBA00023125"/>
    </source>
</evidence>
<dbReference type="Pfam" id="PF01381">
    <property type="entry name" value="HTH_3"/>
    <property type="match status" value="1"/>
</dbReference>
<dbReference type="CDD" id="cd00093">
    <property type="entry name" value="HTH_XRE"/>
    <property type="match status" value="1"/>
</dbReference>
<name>A0A645AXM0_9ZZZZ</name>